<evidence type="ECO:0000256" key="1">
    <source>
        <dbReference type="SAM" id="SignalP"/>
    </source>
</evidence>
<sequence>AQGNMKAMVLVVVDLGASFRAVDGAFAAAKAGPFGSSSYQQQNGRLMYRYHAPNGHYYFKAGPVNRFGQWSNMGSSDNRFGHWSNMDNSVHYPGQESNIGNNPPASGSRVAYAVAPFAAPTAAPAFAPQAAPAMAPPMQSGMMPTGTTEESFLQKIEDYFFGKKQSATTQESYLQEIEDYFLGKKQSATTQESYLEEIADYFRKKYGYSFKTTTTPATTKESFLKELAEYFFGMYGKTTTAVAPSTLMTTPLTTTTEES</sequence>
<name>E7D1T4_LATHE</name>
<reference evidence="2" key="2">
    <citation type="submission" date="2011-01" db="EMBL/GenBank/DDBJ databases">
        <title>Identification of Proteins Involved in Black Widow Spider Wrapping Silk Fibers.</title>
        <authorList>
            <person name="Nguyen A."/>
            <person name="Verduzco A."/>
            <person name="Vierra C."/>
        </authorList>
    </citation>
    <scope>NUCLEOTIDE SEQUENCE</scope>
</reference>
<proteinExistence type="evidence at transcript level"/>
<keyword evidence="1" id="KW-0732">Signal</keyword>
<feature type="signal peptide" evidence="1">
    <location>
        <begin position="1"/>
        <end position="24"/>
    </location>
</feature>
<protein>
    <recommendedName>
        <fullName evidence="3">Core-binding (CB) domain-containing protein</fullName>
    </recommendedName>
</protein>
<dbReference type="EMBL" id="HQ006038">
    <property type="protein sequence ID" value="ADV40328.1"/>
    <property type="molecule type" value="mRNA"/>
</dbReference>
<dbReference type="AlphaFoldDB" id="E7D1T4"/>
<feature type="chain" id="PRO_5003218552" description="Core-binding (CB) domain-containing protein" evidence="1">
    <location>
        <begin position="25"/>
        <end position="259"/>
    </location>
</feature>
<organism evidence="2">
    <name type="scientific">Latrodectus hesperus</name>
    <name type="common">Western black widow spider</name>
    <dbReference type="NCBI Taxonomy" id="256737"/>
    <lineage>
        <taxon>Eukaryota</taxon>
        <taxon>Metazoa</taxon>
        <taxon>Ecdysozoa</taxon>
        <taxon>Arthropoda</taxon>
        <taxon>Chelicerata</taxon>
        <taxon>Arachnida</taxon>
        <taxon>Araneae</taxon>
        <taxon>Araneomorphae</taxon>
        <taxon>Entelegynae</taxon>
        <taxon>Araneoidea</taxon>
        <taxon>Theridiidae</taxon>
        <taxon>Latrodectus</taxon>
    </lineage>
</organism>
<reference evidence="2" key="1">
    <citation type="submission" date="2010-07" db="EMBL/GenBank/DDBJ databases">
        <authorList>
            <person name="Waworundeng G."/>
            <person name="Verduzco A."/>
            <person name="Nguyen A."/>
            <person name="Vierra C."/>
        </authorList>
    </citation>
    <scope>NUCLEOTIDE SEQUENCE</scope>
</reference>
<evidence type="ECO:0000313" key="2">
    <source>
        <dbReference type="EMBL" id="ADV40328.1"/>
    </source>
</evidence>
<accession>E7D1T4</accession>
<feature type="non-terminal residue" evidence="2">
    <location>
        <position position="1"/>
    </location>
</feature>
<evidence type="ECO:0008006" key="3">
    <source>
        <dbReference type="Google" id="ProtNLM"/>
    </source>
</evidence>